<organism evidence="6 7">
    <name type="scientific">Chionoecetes opilio</name>
    <name type="common">Atlantic snow crab</name>
    <name type="synonym">Cancer opilio</name>
    <dbReference type="NCBI Taxonomy" id="41210"/>
    <lineage>
        <taxon>Eukaryota</taxon>
        <taxon>Metazoa</taxon>
        <taxon>Ecdysozoa</taxon>
        <taxon>Arthropoda</taxon>
        <taxon>Crustacea</taxon>
        <taxon>Multicrustacea</taxon>
        <taxon>Malacostraca</taxon>
        <taxon>Eumalacostraca</taxon>
        <taxon>Eucarida</taxon>
        <taxon>Decapoda</taxon>
        <taxon>Pleocyemata</taxon>
        <taxon>Brachyura</taxon>
        <taxon>Eubrachyura</taxon>
        <taxon>Majoidea</taxon>
        <taxon>Majidae</taxon>
        <taxon>Chionoecetes</taxon>
    </lineage>
</organism>
<proteinExistence type="predicted"/>
<dbReference type="GO" id="GO:0016324">
    <property type="term" value="C:apical plasma membrane"/>
    <property type="evidence" value="ECO:0007669"/>
    <property type="project" value="TreeGrafter"/>
</dbReference>
<dbReference type="GO" id="GO:0006820">
    <property type="term" value="P:monoatomic anion transport"/>
    <property type="evidence" value="ECO:0007669"/>
    <property type="project" value="TreeGrafter"/>
</dbReference>
<keyword evidence="2 5" id="KW-0812">Transmembrane</keyword>
<dbReference type="Proteomes" id="UP000770661">
    <property type="component" value="Unassembled WGS sequence"/>
</dbReference>
<dbReference type="AlphaFoldDB" id="A0A8J4Y8T1"/>
<dbReference type="EMBL" id="JACEEZ010016177">
    <property type="protein sequence ID" value="KAG0718359.1"/>
    <property type="molecule type" value="Genomic_DNA"/>
</dbReference>
<dbReference type="Gene3D" id="1.20.1250.20">
    <property type="entry name" value="MFS general substrate transporter like domains"/>
    <property type="match status" value="2"/>
</dbReference>
<sequence>MALAGWLCEMEWLGGWPLPFYVVGAAGLVWYALWVLLVHPTPEEHPRITRQELQYIMDGRRRVTETKKFPWGPFLRSPAVWVQTLAGSGDTFSMYIILTMLPTYLTNMQHFSLRNAGVIAALPYLLSCLVSVGWGHVIGCLTAAHILTTRRTRQLSMAIGKTCSSNSCCGNSNRRQTVLTRYIRT</sequence>
<protein>
    <submittedName>
        <fullName evidence="6">Putative transporter slc-17.2</fullName>
    </submittedName>
</protein>
<feature type="transmembrane region" description="Helical" evidence="5">
    <location>
        <begin position="121"/>
        <end position="147"/>
    </location>
</feature>
<dbReference type="InterPro" id="IPR050382">
    <property type="entry name" value="MFS_Na/Anion_cotransporter"/>
</dbReference>
<evidence type="ECO:0000256" key="2">
    <source>
        <dbReference type="ARBA" id="ARBA00022692"/>
    </source>
</evidence>
<dbReference type="Pfam" id="PF07690">
    <property type="entry name" value="MFS_1"/>
    <property type="match status" value="1"/>
</dbReference>
<dbReference type="SUPFAM" id="SSF103473">
    <property type="entry name" value="MFS general substrate transporter"/>
    <property type="match status" value="1"/>
</dbReference>
<feature type="transmembrane region" description="Helical" evidence="5">
    <location>
        <begin position="80"/>
        <end position="101"/>
    </location>
</feature>
<dbReference type="PANTHER" id="PTHR11662">
    <property type="entry name" value="SOLUTE CARRIER FAMILY 17"/>
    <property type="match status" value="1"/>
</dbReference>
<comment type="subcellular location">
    <subcellularLocation>
        <location evidence="1">Membrane</location>
        <topology evidence="1">Multi-pass membrane protein</topology>
    </subcellularLocation>
</comment>
<keyword evidence="4 5" id="KW-0472">Membrane</keyword>
<feature type="transmembrane region" description="Helical" evidence="5">
    <location>
        <begin position="20"/>
        <end position="38"/>
    </location>
</feature>
<name>A0A8J4Y8T1_CHIOP</name>
<keyword evidence="3 5" id="KW-1133">Transmembrane helix</keyword>
<evidence type="ECO:0000256" key="5">
    <source>
        <dbReference type="SAM" id="Phobius"/>
    </source>
</evidence>
<dbReference type="InterPro" id="IPR036259">
    <property type="entry name" value="MFS_trans_sf"/>
</dbReference>
<evidence type="ECO:0000313" key="7">
    <source>
        <dbReference type="Proteomes" id="UP000770661"/>
    </source>
</evidence>
<accession>A0A8J4Y8T1</accession>
<evidence type="ECO:0000256" key="3">
    <source>
        <dbReference type="ARBA" id="ARBA00022989"/>
    </source>
</evidence>
<evidence type="ECO:0000256" key="1">
    <source>
        <dbReference type="ARBA" id="ARBA00004141"/>
    </source>
</evidence>
<gene>
    <name evidence="6" type="primary">C38C10.2_1</name>
    <name evidence="6" type="ORF">GWK47_052528</name>
</gene>
<evidence type="ECO:0000313" key="6">
    <source>
        <dbReference type="EMBL" id="KAG0718359.1"/>
    </source>
</evidence>
<dbReference type="PANTHER" id="PTHR11662:SF399">
    <property type="entry name" value="FI19708P1-RELATED"/>
    <property type="match status" value="1"/>
</dbReference>
<dbReference type="OrthoDB" id="2985014at2759"/>
<keyword evidence="7" id="KW-1185">Reference proteome</keyword>
<dbReference type="InterPro" id="IPR011701">
    <property type="entry name" value="MFS"/>
</dbReference>
<reference evidence="6" key="1">
    <citation type="submission" date="2020-07" db="EMBL/GenBank/DDBJ databases">
        <title>The High-quality genome of the commercially important snow crab, Chionoecetes opilio.</title>
        <authorList>
            <person name="Jeong J.-H."/>
            <person name="Ryu S."/>
        </authorList>
    </citation>
    <scope>NUCLEOTIDE SEQUENCE</scope>
    <source>
        <strain evidence="6">MADBK_172401_WGS</strain>
        <tissue evidence="6">Digestive gland</tissue>
    </source>
</reference>
<comment type="caution">
    <text evidence="6">The sequence shown here is derived from an EMBL/GenBank/DDBJ whole genome shotgun (WGS) entry which is preliminary data.</text>
</comment>
<evidence type="ECO:0000256" key="4">
    <source>
        <dbReference type="ARBA" id="ARBA00023136"/>
    </source>
</evidence>
<dbReference type="GO" id="GO:0022857">
    <property type="term" value="F:transmembrane transporter activity"/>
    <property type="evidence" value="ECO:0007669"/>
    <property type="project" value="InterPro"/>
</dbReference>